<feature type="compositionally biased region" description="Gly residues" evidence="11">
    <location>
        <begin position="505"/>
        <end position="515"/>
    </location>
</feature>
<keyword evidence="4" id="KW-0963">Cytoplasm</keyword>
<dbReference type="Proteomes" id="UP000694888">
    <property type="component" value="Unplaced"/>
</dbReference>
<feature type="compositionally biased region" description="Low complexity" evidence="11">
    <location>
        <begin position="355"/>
        <end position="366"/>
    </location>
</feature>
<feature type="compositionally biased region" description="Acidic residues" evidence="11">
    <location>
        <begin position="162"/>
        <end position="177"/>
    </location>
</feature>
<dbReference type="InterPro" id="IPR031387">
    <property type="entry name" value="SPICE1"/>
</dbReference>
<dbReference type="RefSeq" id="XP_005106693.1">
    <property type="nucleotide sequence ID" value="XM_005106636.3"/>
</dbReference>
<comment type="subcellular location">
    <subcellularLocation>
        <location evidence="1">Cytoplasm</location>
        <location evidence="1">Cytoskeleton</location>
        <location evidence="1">Microtubule organizing center</location>
        <location evidence="1">Centrosome</location>
        <location evidence="1">Centriole</location>
    </subcellularLocation>
    <subcellularLocation>
        <location evidence="2">Cytoplasm</location>
        <location evidence="2">Cytoskeleton</location>
        <location evidence="2">Spindle</location>
    </subcellularLocation>
</comment>
<feature type="region of interest" description="Disordered" evidence="11">
    <location>
        <begin position="501"/>
        <end position="563"/>
    </location>
</feature>
<protein>
    <recommendedName>
        <fullName evidence="3">Spindle and centriole-associated protein 1</fullName>
    </recommendedName>
    <alternativeName>
        <fullName evidence="10">Coiled-coil domain-containing protein 52</fullName>
    </alternativeName>
</protein>
<dbReference type="PANTHER" id="PTHR31167:SF3">
    <property type="entry name" value="SPINDLE AND CENTRIOLE-ASSOCIATED PROTEIN 1"/>
    <property type="match status" value="1"/>
</dbReference>
<evidence type="ECO:0000256" key="11">
    <source>
        <dbReference type="SAM" id="MobiDB-lite"/>
    </source>
</evidence>
<dbReference type="Pfam" id="PF15678">
    <property type="entry name" value="SPICE"/>
    <property type="match status" value="2"/>
</dbReference>
<evidence type="ECO:0000256" key="5">
    <source>
        <dbReference type="ARBA" id="ARBA00022618"/>
    </source>
</evidence>
<evidence type="ECO:0000256" key="4">
    <source>
        <dbReference type="ARBA" id="ARBA00022490"/>
    </source>
</evidence>
<keyword evidence="9" id="KW-0131">Cell cycle</keyword>
<evidence type="ECO:0000256" key="2">
    <source>
        <dbReference type="ARBA" id="ARBA00004186"/>
    </source>
</evidence>
<dbReference type="GeneID" id="101854042"/>
<feature type="region of interest" description="Disordered" evidence="11">
    <location>
        <begin position="148"/>
        <end position="254"/>
    </location>
</feature>
<evidence type="ECO:0000256" key="3">
    <source>
        <dbReference type="ARBA" id="ARBA00018313"/>
    </source>
</evidence>
<name>A0ABM0K1Q9_APLCA</name>
<evidence type="ECO:0000256" key="1">
    <source>
        <dbReference type="ARBA" id="ARBA00004114"/>
    </source>
</evidence>
<feature type="compositionally biased region" description="Low complexity" evidence="11">
    <location>
        <begin position="229"/>
        <end position="251"/>
    </location>
</feature>
<feature type="compositionally biased region" description="Low complexity" evidence="11">
    <location>
        <begin position="519"/>
        <end position="535"/>
    </location>
</feature>
<sequence length="563" mass="62582">MSFYRIGGQSRRKRPTRKKPDWDDSVNDLTVLRATPEEVLLRKESHKSKNHISVKLEKMRKEKQRKKLTGAEAKQLAIMKEVLYDQQQLESVLAKSDTMMAVVKDLFGDDPKRFQGFPNVTTAPCAETSLSGSSSLVAPVPDIYTRSEKLSDSVMDQSALNDVEDSDSDEDDEEIDQPEPISYQPKMNLQRFQEYLQEEEKRSVQQDPPSLVSGLANGRDAGHRGDNQSHNSNNNNNNNNNPSASSSANARHAARDPTLNMKLLTTILRQTGQGDSPLAHDPHMMNILLAAMSANGGRKEPARDTSANGGRTEPRTPPRNELAGPPLPSDRTPPSAINDTRKIKKTKKIVKSPNASSVSSDTTASMSDMRKVLHQLELELSQYEHQTGRQTHGPAGGTTETFSGYTVALVDAVARLTRYLKETDLRVRTEVTLREQLTQDVYQLRTIIDALATDLIVTQEEYGKLYAQHQRHRDSTQGELSSLKKQVEELTSLVAGTRKLSLSQGVGGDHSGQGLGADQEQQQQQQQQQQKQQQQNFQDFINTSKKSDDNKTSSPLPSHLGKP</sequence>
<accession>A0ABM0K1Q9</accession>
<evidence type="ECO:0000313" key="12">
    <source>
        <dbReference type="Proteomes" id="UP000694888"/>
    </source>
</evidence>
<evidence type="ECO:0000256" key="9">
    <source>
        <dbReference type="ARBA" id="ARBA00023306"/>
    </source>
</evidence>
<keyword evidence="7" id="KW-0175">Coiled coil</keyword>
<evidence type="ECO:0000256" key="8">
    <source>
        <dbReference type="ARBA" id="ARBA00023212"/>
    </source>
</evidence>
<reference evidence="13" key="1">
    <citation type="submission" date="2025-08" db="UniProtKB">
        <authorList>
            <consortium name="RefSeq"/>
        </authorList>
    </citation>
    <scope>IDENTIFICATION</scope>
</reference>
<feature type="region of interest" description="Disordered" evidence="11">
    <location>
        <begin position="40"/>
        <end position="68"/>
    </location>
</feature>
<feature type="region of interest" description="Disordered" evidence="11">
    <location>
        <begin position="295"/>
        <end position="366"/>
    </location>
</feature>
<organism evidence="12 13">
    <name type="scientific">Aplysia californica</name>
    <name type="common">California sea hare</name>
    <dbReference type="NCBI Taxonomy" id="6500"/>
    <lineage>
        <taxon>Eukaryota</taxon>
        <taxon>Metazoa</taxon>
        <taxon>Spiralia</taxon>
        <taxon>Lophotrochozoa</taxon>
        <taxon>Mollusca</taxon>
        <taxon>Gastropoda</taxon>
        <taxon>Heterobranchia</taxon>
        <taxon>Euthyneura</taxon>
        <taxon>Tectipleura</taxon>
        <taxon>Aplysiida</taxon>
        <taxon>Aplysioidea</taxon>
        <taxon>Aplysiidae</taxon>
        <taxon>Aplysia</taxon>
    </lineage>
</organism>
<dbReference type="PANTHER" id="PTHR31167">
    <property type="entry name" value="SPINDLE AND CENTRIOLE ASSOCIATED PROTEIN 1 SPICE1"/>
    <property type="match status" value="1"/>
</dbReference>
<feature type="region of interest" description="Disordered" evidence="11">
    <location>
        <begin position="1"/>
        <end position="25"/>
    </location>
</feature>
<evidence type="ECO:0000256" key="6">
    <source>
        <dbReference type="ARBA" id="ARBA00022776"/>
    </source>
</evidence>
<gene>
    <name evidence="13" type="primary">LOC101854042</name>
</gene>
<keyword evidence="5" id="KW-0132">Cell division</keyword>
<proteinExistence type="predicted"/>
<keyword evidence="6" id="KW-0498">Mitosis</keyword>
<evidence type="ECO:0000256" key="7">
    <source>
        <dbReference type="ARBA" id="ARBA00023054"/>
    </source>
</evidence>
<evidence type="ECO:0000256" key="10">
    <source>
        <dbReference type="ARBA" id="ARBA00030722"/>
    </source>
</evidence>
<keyword evidence="8" id="KW-0206">Cytoskeleton</keyword>
<keyword evidence="12" id="KW-1185">Reference proteome</keyword>
<evidence type="ECO:0000313" key="13">
    <source>
        <dbReference type="RefSeq" id="XP_005106693.1"/>
    </source>
</evidence>